<feature type="chain" id="PRO_5043433080" evidence="1">
    <location>
        <begin position="20"/>
        <end position="418"/>
    </location>
</feature>
<keyword evidence="3" id="KW-1185">Reference proteome</keyword>
<gene>
    <name evidence="2" type="ORF">SOO65_13640</name>
</gene>
<evidence type="ECO:0000256" key="1">
    <source>
        <dbReference type="SAM" id="SignalP"/>
    </source>
</evidence>
<proteinExistence type="predicted"/>
<dbReference type="Proteomes" id="UP001324634">
    <property type="component" value="Chromosome"/>
</dbReference>
<dbReference type="EMBL" id="CP139487">
    <property type="protein sequence ID" value="WPU63732.1"/>
    <property type="molecule type" value="Genomic_DNA"/>
</dbReference>
<reference evidence="2 3" key="1">
    <citation type="submission" date="2023-11" db="EMBL/GenBank/DDBJ databases">
        <title>Peredibacter starrii A3.12.</title>
        <authorList>
            <person name="Mitchell R.J."/>
        </authorList>
    </citation>
    <scope>NUCLEOTIDE SEQUENCE [LARGE SCALE GENOMIC DNA]</scope>
    <source>
        <strain evidence="2 3">A3.12</strain>
    </source>
</reference>
<evidence type="ECO:0000313" key="2">
    <source>
        <dbReference type="EMBL" id="WPU63732.1"/>
    </source>
</evidence>
<protein>
    <submittedName>
        <fullName evidence="2">Uncharacterized protein</fullName>
    </submittedName>
</protein>
<dbReference type="RefSeq" id="WP_321390999.1">
    <property type="nucleotide sequence ID" value="NZ_CP139487.1"/>
</dbReference>
<sequence>MFKLLLLFFITSCSFFVSRIDTPLVADIDIEKQRPEAPGFCPLDKKVEFQLVGNSDNSQVVYYQLVKNIGKSQLDFMDHFALWNLLQLAVRPDQSSATSRIQVLLHKDGRSSYFDFFSELSENQFPYLYGIEWILKKYGNKRGLEYYAQILDNSIGSQLKISKDFENFLVKNLQGIKNDPELAPFYFRGVEILKENETAPTLSYKKVVALYRKHQKDQKIIINTSLTQFVTEKGNSGSCNYDFNLYDNSIFLIDKIIPVANLYGLALPNAAFMASSSQKLDKIASLDHLPLFKGESKVRSSAVCMIENKDAKIWAISNQSRDPGQHLFHLVRYGLPGSQTTSEVNRLIRHSRHLFLSDPVRLIIESGRSSEDQIENLLKLNLPIYNADKLGNIWSYTMFKEGNRFIIDDRNPGAFTCK</sequence>
<dbReference type="AlphaFoldDB" id="A0AAX4HKG5"/>
<organism evidence="2 3">
    <name type="scientific">Peredibacter starrii</name>
    <dbReference type="NCBI Taxonomy" id="28202"/>
    <lineage>
        <taxon>Bacteria</taxon>
        <taxon>Pseudomonadati</taxon>
        <taxon>Bdellovibrionota</taxon>
        <taxon>Bacteriovoracia</taxon>
        <taxon>Bacteriovoracales</taxon>
        <taxon>Bacteriovoracaceae</taxon>
        <taxon>Peredibacter</taxon>
    </lineage>
</organism>
<dbReference type="KEGG" id="psti:SOO65_13640"/>
<keyword evidence="1" id="KW-0732">Signal</keyword>
<evidence type="ECO:0000313" key="3">
    <source>
        <dbReference type="Proteomes" id="UP001324634"/>
    </source>
</evidence>
<feature type="signal peptide" evidence="1">
    <location>
        <begin position="1"/>
        <end position="19"/>
    </location>
</feature>
<name>A0AAX4HKG5_9BACT</name>
<accession>A0AAX4HKG5</accession>